<feature type="transmembrane region" description="Helical" evidence="7">
    <location>
        <begin position="317"/>
        <end position="336"/>
    </location>
</feature>
<dbReference type="NCBIfam" id="TIGR00797">
    <property type="entry name" value="matE"/>
    <property type="match status" value="1"/>
</dbReference>
<feature type="transmembrane region" description="Helical" evidence="7">
    <location>
        <begin position="195"/>
        <end position="213"/>
    </location>
</feature>
<evidence type="ECO:0000256" key="2">
    <source>
        <dbReference type="ARBA" id="ARBA00022448"/>
    </source>
</evidence>
<evidence type="ECO:0000313" key="8">
    <source>
        <dbReference type="EMBL" id="EJX07861.1"/>
    </source>
</evidence>
<protein>
    <submittedName>
        <fullName evidence="8">MATE efflux family protein</fullName>
    </submittedName>
</protein>
<name>J9D571_9ZZZZ</name>
<feature type="transmembrane region" description="Helical" evidence="7">
    <location>
        <begin position="233"/>
        <end position="254"/>
    </location>
</feature>
<proteinExistence type="predicted"/>
<feature type="transmembrane region" description="Helical" evidence="7">
    <location>
        <begin position="12"/>
        <end position="36"/>
    </location>
</feature>
<evidence type="ECO:0000256" key="7">
    <source>
        <dbReference type="SAM" id="Phobius"/>
    </source>
</evidence>
<evidence type="ECO:0000256" key="1">
    <source>
        <dbReference type="ARBA" id="ARBA00004651"/>
    </source>
</evidence>
<feature type="transmembrane region" description="Helical" evidence="7">
    <location>
        <begin position="99"/>
        <end position="123"/>
    </location>
</feature>
<dbReference type="InterPro" id="IPR002528">
    <property type="entry name" value="MATE_fam"/>
</dbReference>
<keyword evidence="3" id="KW-1003">Cell membrane</keyword>
<dbReference type="GO" id="GO:0005886">
    <property type="term" value="C:plasma membrane"/>
    <property type="evidence" value="ECO:0007669"/>
    <property type="project" value="UniProtKB-SubCell"/>
</dbReference>
<dbReference type="AlphaFoldDB" id="J9D571"/>
<evidence type="ECO:0000256" key="6">
    <source>
        <dbReference type="ARBA" id="ARBA00023136"/>
    </source>
</evidence>
<feature type="transmembrane region" description="Helical" evidence="7">
    <location>
        <begin position="414"/>
        <end position="434"/>
    </location>
</feature>
<comment type="subcellular location">
    <subcellularLocation>
        <location evidence="1">Cell membrane</location>
        <topology evidence="1">Multi-pass membrane protein</topology>
    </subcellularLocation>
</comment>
<dbReference type="PIRSF" id="PIRSF006603">
    <property type="entry name" value="DinF"/>
    <property type="match status" value="1"/>
</dbReference>
<dbReference type="PANTHER" id="PTHR43549">
    <property type="entry name" value="MULTIDRUG RESISTANCE PROTEIN YPNP-RELATED"/>
    <property type="match status" value="1"/>
</dbReference>
<organism evidence="8">
    <name type="scientific">gut metagenome</name>
    <dbReference type="NCBI Taxonomy" id="749906"/>
    <lineage>
        <taxon>unclassified sequences</taxon>
        <taxon>metagenomes</taxon>
        <taxon>organismal metagenomes</taxon>
    </lineage>
</organism>
<reference evidence="8" key="1">
    <citation type="journal article" date="2012" name="PLoS ONE">
        <title>Gene sets for utilization of primary and secondary nutrition supplies in the distal gut of endangered iberian lynx.</title>
        <authorList>
            <person name="Alcaide M."/>
            <person name="Messina E."/>
            <person name="Richter M."/>
            <person name="Bargiela R."/>
            <person name="Peplies J."/>
            <person name="Huws S.A."/>
            <person name="Newbold C.J."/>
            <person name="Golyshin P.N."/>
            <person name="Simon M.A."/>
            <person name="Lopez G."/>
            <person name="Yakimov M.M."/>
            <person name="Ferrer M."/>
        </authorList>
    </citation>
    <scope>NUCLEOTIDE SEQUENCE</scope>
</reference>
<feature type="transmembrane region" description="Helical" evidence="7">
    <location>
        <begin position="135"/>
        <end position="156"/>
    </location>
</feature>
<dbReference type="InterPro" id="IPR048279">
    <property type="entry name" value="MdtK-like"/>
</dbReference>
<dbReference type="InterPro" id="IPR052031">
    <property type="entry name" value="Membrane_Transporter-Flippase"/>
</dbReference>
<dbReference type="EMBL" id="AMCI01000774">
    <property type="protein sequence ID" value="EJX07861.1"/>
    <property type="molecule type" value="Genomic_DNA"/>
</dbReference>
<comment type="caution">
    <text evidence="8">The sequence shown here is derived from an EMBL/GenBank/DDBJ whole genome shotgun (WGS) entry which is preliminary data.</text>
</comment>
<dbReference type="Pfam" id="PF01554">
    <property type="entry name" value="MatE"/>
    <property type="match status" value="2"/>
</dbReference>
<gene>
    <name evidence="8" type="ORF">EVA_04041</name>
</gene>
<dbReference type="PANTHER" id="PTHR43549:SF3">
    <property type="entry name" value="MULTIDRUG RESISTANCE PROTEIN YPNP-RELATED"/>
    <property type="match status" value="1"/>
</dbReference>
<feature type="transmembrane region" description="Helical" evidence="7">
    <location>
        <begin position="48"/>
        <end position="68"/>
    </location>
</feature>
<accession>J9D571</accession>
<evidence type="ECO:0000256" key="4">
    <source>
        <dbReference type="ARBA" id="ARBA00022692"/>
    </source>
</evidence>
<dbReference type="GO" id="GO:0042910">
    <property type="term" value="F:xenobiotic transmembrane transporter activity"/>
    <property type="evidence" value="ECO:0007669"/>
    <property type="project" value="InterPro"/>
</dbReference>
<evidence type="ECO:0000256" key="5">
    <source>
        <dbReference type="ARBA" id="ARBA00022989"/>
    </source>
</evidence>
<evidence type="ECO:0000256" key="3">
    <source>
        <dbReference type="ARBA" id="ARBA00022475"/>
    </source>
</evidence>
<keyword evidence="6 7" id="KW-0472">Membrane</keyword>
<keyword evidence="5 7" id="KW-1133">Transmembrane helix</keyword>
<dbReference type="CDD" id="cd13140">
    <property type="entry name" value="MATE_like_1"/>
    <property type="match status" value="1"/>
</dbReference>
<dbReference type="GO" id="GO:0015297">
    <property type="term" value="F:antiporter activity"/>
    <property type="evidence" value="ECO:0007669"/>
    <property type="project" value="InterPro"/>
</dbReference>
<feature type="transmembrane region" description="Helical" evidence="7">
    <location>
        <begin position="168"/>
        <end position="189"/>
    </location>
</feature>
<keyword evidence="2" id="KW-0813">Transport</keyword>
<sequence>MKGTKNLTQGPILKQLFALAIPIMATSFIQMAYSLTDMAWVGRLGSEAIAAVGSVGILTWMSSSLSLLNKVGSEVSVGQAIGAQDEPAARAFASHNLTLSVLIAISWGLLLFSFAQPIIGIYALQPHIADRAVEYLRILATAFPFVFLSAAFTGLFNAAGRSQIPFSINGIGLVANMLLDPLFIFGFGWGTRGAALATWLAQAIVCGLFVYQLKRKRILWDHFTFFTRLKRSFTLRILKIGLPVATLNTLFAFVNMFLGRTATAQGGHLGLMALTTGGQIEAITWNTSQGFSTALSAFVAQNYAARQIHRVLRAYHATLWMTFVFGLCCTFLFLCYGNEIFSIFVPEKGAYEVGGQFLLIDGYSQLFMMLEITIQGVFYGMGRTLPPAAISITCNYLRIPLALLFVSWGWGLSGIWWSVSLTSILKGVVCLIWFRAIQKKVLRPDETAVMK</sequence>
<keyword evidence="4 7" id="KW-0812">Transmembrane</keyword>